<dbReference type="SUPFAM" id="SSF55874">
    <property type="entry name" value="ATPase domain of HSP90 chaperone/DNA topoisomerase II/histidine kinase"/>
    <property type="match status" value="1"/>
</dbReference>
<dbReference type="Gene3D" id="3.30.565.10">
    <property type="entry name" value="Histidine kinase-like ATPase, C-terminal domain"/>
    <property type="match status" value="1"/>
</dbReference>
<gene>
    <name evidence="2" type="ORF">S01H1_53702</name>
</gene>
<accession>X0XMB1</accession>
<name>X0XMB1_9ZZZZ</name>
<dbReference type="PRINTS" id="PR00344">
    <property type="entry name" value="BCTRLSENSOR"/>
</dbReference>
<feature type="non-terminal residue" evidence="2">
    <location>
        <position position="1"/>
    </location>
</feature>
<sequence>PGLEGMGEGEAFLPFCTTKPAGTGLGLPIAQRGVEEHGGRIAFDPNWPKGGCVVVELPQAALRPGGGPQGPHENRAKVA</sequence>
<dbReference type="EMBL" id="BARS01034788">
    <property type="protein sequence ID" value="GAG26096.1"/>
    <property type="molecule type" value="Genomic_DNA"/>
</dbReference>
<feature type="domain" description="Histidine kinase/HSP90-like ATPase" evidence="1">
    <location>
        <begin position="12"/>
        <end position="60"/>
    </location>
</feature>
<evidence type="ECO:0000259" key="1">
    <source>
        <dbReference type="Pfam" id="PF02518"/>
    </source>
</evidence>
<dbReference type="InterPro" id="IPR004358">
    <property type="entry name" value="Sig_transdc_His_kin-like_C"/>
</dbReference>
<comment type="caution">
    <text evidence="2">The sequence shown here is derived from an EMBL/GenBank/DDBJ whole genome shotgun (WGS) entry which is preliminary data.</text>
</comment>
<organism evidence="2">
    <name type="scientific">marine sediment metagenome</name>
    <dbReference type="NCBI Taxonomy" id="412755"/>
    <lineage>
        <taxon>unclassified sequences</taxon>
        <taxon>metagenomes</taxon>
        <taxon>ecological metagenomes</taxon>
    </lineage>
</organism>
<dbReference type="AlphaFoldDB" id="X0XMB1"/>
<protein>
    <recommendedName>
        <fullName evidence="1">Histidine kinase/HSP90-like ATPase domain-containing protein</fullName>
    </recommendedName>
</protein>
<dbReference type="InterPro" id="IPR003594">
    <property type="entry name" value="HATPase_dom"/>
</dbReference>
<evidence type="ECO:0000313" key="2">
    <source>
        <dbReference type="EMBL" id="GAG26096.1"/>
    </source>
</evidence>
<reference evidence="2" key="1">
    <citation type="journal article" date="2014" name="Front. Microbiol.">
        <title>High frequency of phylogenetically diverse reductive dehalogenase-homologous genes in deep subseafloor sedimentary metagenomes.</title>
        <authorList>
            <person name="Kawai M."/>
            <person name="Futagami T."/>
            <person name="Toyoda A."/>
            <person name="Takaki Y."/>
            <person name="Nishi S."/>
            <person name="Hori S."/>
            <person name="Arai W."/>
            <person name="Tsubouchi T."/>
            <person name="Morono Y."/>
            <person name="Uchiyama I."/>
            <person name="Ito T."/>
            <person name="Fujiyama A."/>
            <person name="Inagaki F."/>
            <person name="Takami H."/>
        </authorList>
    </citation>
    <scope>NUCLEOTIDE SEQUENCE</scope>
    <source>
        <strain evidence="2">Expedition CK06-06</strain>
    </source>
</reference>
<dbReference type="InterPro" id="IPR036890">
    <property type="entry name" value="HATPase_C_sf"/>
</dbReference>
<proteinExistence type="predicted"/>
<dbReference type="GO" id="GO:0016772">
    <property type="term" value="F:transferase activity, transferring phosphorus-containing groups"/>
    <property type="evidence" value="ECO:0007669"/>
    <property type="project" value="InterPro"/>
</dbReference>
<dbReference type="Pfam" id="PF02518">
    <property type="entry name" value="HATPase_c"/>
    <property type="match status" value="1"/>
</dbReference>